<evidence type="ECO:0000313" key="1">
    <source>
        <dbReference type="EMBL" id="MAA12673.1"/>
    </source>
</evidence>
<name>A0A224YER8_9ACAR</name>
<protein>
    <submittedName>
        <fullName evidence="1">Uncharacterized protein</fullName>
    </submittedName>
</protein>
<accession>A0A224YER8</accession>
<dbReference type="AlphaFoldDB" id="A0A224YER8"/>
<organism evidence="1">
    <name type="scientific">Rhipicephalus zambeziensis</name>
    <dbReference type="NCBI Taxonomy" id="60191"/>
    <lineage>
        <taxon>Eukaryota</taxon>
        <taxon>Metazoa</taxon>
        <taxon>Ecdysozoa</taxon>
        <taxon>Arthropoda</taxon>
        <taxon>Chelicerata</taxon>
        <taxon>Arachnida</taxon>
        <taxon>Acari</taxon>
        <taxon>Parasitiformes</taxon>
        <taxon>Ixodida</taxon>
        <taxon>Ixodoidea</taxon>
        <taxon>Ixodidae</taxon>
        <taxon>Rhipicephalinae</taxon>
        <taxon>Rhipicephalus</taxon>
        <taxon>Rhipicephalus</taxon>
    </lineage>
</organism>
<reference evidence="1" key="1">
    <citation type="journal article" date="2017" name="Parasit. Vectors">
        <title>Sialotranscriptomics of Rhipicephalus zambeziensis reveals intricate expression profiles of secretory proteins and suggests tight temporal transcriptional regulation during blood-feeding.</title>
        <authorList>
            <person name="de Castro M.H."/>
            <person name="de Klerk D."/>
            <person name="Pienaar R."/>
            <person name="Rees D.J.G."/>
            <person name="Mans B.J."/>
        </authorList>
    </citation>
    <scope>NUCLEOTIDE SEQUENCE</scope>
    <source>
        <tissue evidence="1">Salivary glands</tissue>
    </source>
</reference>
<proteinExistence type="predicted"/>
<dbReference type="EMBL" id="GFPF01001527">
    <property type="protein sequence ID" value="MAA12673.1"/>
    <property type="molecule type" value="Transcribed_RNA"/>
</dbReference>
<sequence length="109" mass="12507">MQLAIVILQPAILLPGSQDKARPDGLLWREFYEGELIKMYAGTYSHHLNLHFTRTYYGVCQRNHNSCVCAQQKETALQRKAVNQKFNAALSMLTAKHVMNPVTNRRLCM</sequence>